<organism evidence="2 3">
    <name type="scientific">Dyella marensis</name>
    <dbReference type="NCBI Taxonomy" id="500610"/>
    <lineage>
        <taxon>Bacteria</taxon>
        <taxon>Pseudomonadati</taxon>
        <taxon>Pseudomonadota</taxon>
        <taxon>Gammaproteobacteria</taxon>
        <taxon>Lysobacterales</taxon>
        <taxon>Rhodanobacteraceae</taxon>
        <taxon>Dyella</taxon>
    </lineage>
</organism>
<accession>A0A1I2HIR6</accession>
<feature type="transmembrane region" description="Helical" evidence="1">
    <location>
        <begin position="21"/>
        <end position="52"/>
    </location>
</feature>
<keyword evidence="1" id="KW-1133">Transmembrane helix</keyword>
<dbReference type="RefSeq" id="WP_026633776.1">
    <property type="nucleotide sequence ID" value="NZ_FONH01000012.1"/>
</dbReference>
<reference evidence="3" key="1">
    <citation type="submission" date="2016-10" db="EMBL/GenBank/DDBJ databases">
        <authorList>
            <person name="Varghese N."/>
            <person name="Submissions S."/>
        </authorList>
    </citation>
    <scope>NUCLEOTIDE SEQUENCE [LARGE SCALE GENOMIC DNA]</scope>
    <source>
        <strain evidence="3">UNC178MFTsu3.1</strain>
    </source>
</reference>
<dbReference type="EMBL" id="FONH01000012">
    <property type="protein sequence ID" value="SFF28656.1"/>
    <property type="molecule type" value="Genomic_DNA"/>
</dbReference>
<dbReference type="AlphaFoldDB" id="A0A1I2HIR6"/>
<dbReference type="STRING" id="500610.SAMN02799615_02987"/>
<gene>
    <name evidence="2" type="ORF">SAMN02799615_02987</name>
</gene>
<proteinExistence type="predicted"/>
<keyword evidence="1" id="KW-0812">Transmembrane</keyword>
<evidence type="ECO:0000256" key="1">
    <source>
        <dbReference type="SAM" id="Phobius"/>
    </source>
</evidence>
<dbReference type="Proteomes" id="UP000199477">
    <property type="component" value="Unassembled WGS sequence"/>
</dbReference>
<protein>
    <submittedName>
        <fullName evidence="2">Uncharacterized protein</fullName>
    </submittedName>
</protein>
<evidence type="ECO:0000313" key="3">
    <source>
        <dbReference type="Proteomes" id="UP000199477"/>
    </source>
</evidence>
<keyword evidence="3" id="KW-1185">Reference proteome</keyword>
<name>A0A1I2HIR6_9GAMM</name>
<evidence type="ECO:0000313" key="2">
    <source>
        <dbReference type="EMBL" id="SFF28656.1"/>
    </source>
</evidence>
<keyword evidence="1" id="KW-0472">Membrane</keyword>
<sequence length="94" mass="10097">MRFTLPSPRRSRHPLVRALSLLVGVALVGVLLVFGLVVAGVLLVGGGVWLALRHWTRKSNASAGAARAGMDARQPEVLEGEFVVLHQTHHHAAH</sequence>